<sequence length="335" mass="38177">MHHMDLLALDLAKTNLVVMTYEVLRYEYQSTVATKEDHLRGHRTAYTNRRFPLLSIKWNLVVLEESHRIVNPKAMITQAATELQSHYRMVVTGTLHHGSSVHLPLGLGQHLYGSSTIRITTDGTFAGKPVSAFPLRIKRRQYHILPSKERIPQDLVKEQWDPSTKKQAEGTGLLTDRNIILKLISEARLGLVHIACIEAGHSPRADGDKVNEEDTDSSENGDDIEAYEIESPHPRGKEHCPKSPRKKRMEFMDKMEKSWDSTPIRISVADIEEFHDAQPDNKAIIFSEFLTHLDVVQVALRSIGINVLQFDARLHEKSARKYQIDFKAPRIRTLG</sequence>
<feature type="compositionally biased region" description="Acidic residues" evidence="5">
    <location>
        <begin position="213"/>
        <end position="222"/>
    </location>
</feature>
<evidence type="ECO:0000256" key="1">
    <source>
        <dbReference type="ARBA" id="ARBA00022741"/>
    </source>
</evidence>
<evidence type="ECO:0000256" key="5">
    <source>
        <dbReference type="SAM" id="MobiDB-lite"/>
    </source>
</evidence>
<dbReference type="Proteomes" id="UP000244855">
    <property type="component" value="Unassembled WGS sequence"/>
</dbReference>
<evidence type="ECO:0000313" key="8">
    <source>
        <dbReference type="Proteomes" id="UP000244855"/>
    </source>
</evidence>
<keyword evidence="1" id="KW-0547">Nucleotide-binding</keyword>
<dbReference type="GO" id="GO:0008094">
    <property type="term" value="F:ATP-dependent activity, acting on DNA"/>
    <property type="evidence" value="ECO:0007669"/>
    <property type="project" value="TreeGrafter"/>
</dbReference>
<evidence type="ECO:0000313" key="7">
    <source>
        <dbReference type="EMBL" id="PVI08134.1"/>
    </source>
</evidence>
<keyword evidence="8" id="KW-1185">Reference proteome</keyword>
<evidence type="ECO:0000259" key="6">
    <source>
        <dbReference type="Pfam" id="PF00176"/>
    </source>
</evidence>
<keyword evidence="3" id="KW-0347">Helicase</keyword>
<dbReference type="GO" id="GO:0004386">
    <property type="term" value="F:helicase activity"/>
    <property type="evidence" value="ECO:0007669"/>
    <property type="project" value="UniProtKB-KW"/>
</dbReference>
<dbReference type="STRING" id="97972.A0A2V1EEK7"/>
<dbReference type="Pfam" id="PF00176">
    <property type="entry name" value="SNF2-rel_dom"/>
    <property type="match status" value="1"/>
</dbReference>
<feature type="region of interest" description="Disordered" evidence="5">
    <location>
        <begin position="202"/>
        <end position="222"/>
    </location>
</feature>
<dbReference type="GO" id="GO:0006281">
    <property type="term" value="P:DNA repair"/>
    <property type="evidence" value="ECO:0007669"/>
    <property type="project" value="TreeGrafter"/>
</dbReference>
<dbReference type="GO" id="GO:0005634">
    <property type="term" value="C:nucleus"/>
    <property type="evidence" value="ECO:0007669"/>
    <property type="project" value="TreeGrafter"/>
</dbReference>
<protein>
    <recommendedName>
        <fullName evidence="6">SNF2 N-terminal domain-containing protein</fullName>
    </recommendedName>
</protein>
<dbReference type="InterPro" id="IPR027417">
    <property type="entry name" value="P-loop_NTPase"/>
</dbReference>
<dbReference type="InterPro" id="IPR050628">
    <property type="entry name" value="SNF2_RAD54_helicase_TF"/>
</dbReference>
<gene>
    <name evidence="7" type="ORF">DM02DRAFT_621674</name>
</gene>
<proteinExistence type="predicted"/>
<dbReference type="AlphaFoldDB" id="A0A2V1EEK7"/>
<keyword evidence="4" id="KW-0067">ATP-binding</keyword>
<dbReference type="InterPro" id="IPR000330">
    <property type="entry name" value="SNF2_N"/>
</dbReference>
<dbReference type="EMBL" id="KZ805301">
    <property type="protein sequence ID" value="PVI08134.1"/>
    <property type="molecule type" value="Genomic_DNA"/>
</dbReference>
<organism evidence="7 8">
    <name type="scientific">Periconia macrospinosa</name>
    <dbReference type="NCBI Taxonomy" id="97972"/>
    <lineage>
        <taxon>Eukaryota</taxon>
        <taxon>Fungi</taxon>
        <taxon>Dikarya</taxon>
        <taxon>Ascomycota</taxon>
        <taxon>Pezizomycotina</taxon>
        <taxon>Dothideomycetes</taxon>
        <taxon>Pleosporomycetidae</taxon>
        <taxon>Pleosporales</taxon>
        <taxon>Massarineae</taxon>
        <taxon>Periconiaceae</taxon>
        <taxon>Periconia</taxon>
    </lineage>
</organism>
<keyword evidence="2" id="KW-0378">Hydrolase</keyword>
<evidence type="ECO:0000256" key="4">
    <source>
        <dbReference type="ARBA" id="ARBA00022840"/>
    </source>
</evidence>
<accession>A0A2V1EEK7</accession>
<feature type="domain" description="SNF2 N-terminal" evidence="6">
    <location>
        <begin position="12"/>
        <end position="94"/>
    </location>
</feature>
<dbReference type="PANTHER" id="PTHR45626">
    <property type="entry name" value="TRANSCRIPTION TERMINATION FACTOR 2-RELATED"/>
    <property type="match status" value="1"/>
</dbReference>
<feature type="compositionally biased region" description="Basic and acidic residues" evidence="5">
    <location>
        <begin position="202"/>
        <end position="212"/>
    </location>
</feature>
<dbReference type="OrthoDB" id="3796869at2759"/>
<dbReference type="GO" id="GO:0016787">
    <property type="term" value="F:hydrolase activity"/>
    <property type="evidence" value="ECO:0007669"/>
    <property type="project" value="UniProtKB-KW"/>
</dbReference>
<evidence type="ECO:0000256" key="2">
    <source>
        <dbReference type="ARBA" id="ARBA00022801"/>
    </source>
</evidence>
<dbReference type="PANTHER" id="PTHR45626:SF17">
    <property type="entry name" value="HELICASE-LIKE TRANSCRIPTION FACTOR"/>
    <property type="match status" value="1"/>
</dbReference>
<name>A0A2V1EEK7_9PLEO</name>
<dbReference type="SUPFAM" id="SSF52540">
    <property type="entry name" value="P-loop containing nucleoside triphosphate hydrolases"/>
    <property type="match status" value="1"/>
</dbReference>
<dbReference type="GO" id="GO:0005524">
    <property type="term" value="F:ATP binding"/>
    <property type="evidence" value="ECO:0007669"/>
    <property type="project" value="UniProtKB-KW"/>
</dbReference>
<dbReference type="Gene3D" id="3.40.50.10810">
    <property type="entry name" value="Tandem AAA-ATPase domain"/>
    <property type="match status" value="1"/>
</dbReference>
<reference evidence="7 8" key="1">
    <citation type="journal article" date="2018" name="Sci. Rep.">
        <title>Comparative genomics provides insights into the lifestyle and reveals functional heterogeneity of dark septate endophytic fungi.</title>
        <authorList>
            <person name="Knapp D.G."/>
            <person name="Nemeth J.B."/>
            <person name="Barry K."/>
            <person name="Hainaut M."/>
            <person name="Henrissat B."/>
            <person name="Johnson J."/>
            <person name="Kuo A."/>
            <person name="Lim J.H.P."/>
            <person name="Lipzen A."/>
            <person name="Nolan M."/>
            <person name="Ohm R.A."/>
            <person name="Tamas L."/>
            <person name="Grigoriev I.V."/>
            <person name="Spatafora J.W."/>
            <person name="Nagy L.G."/>
            <person name="Kovacs G.M."/>
        </authorList>
    </citation>
    <scope>NUCLEOTIDE SEQUENCE [LARGE SCALE GENOMIC DNA]</scope>
    <source>
        <strain evidence="7 8">DSE2036</strain>
    </source>
</reference>
<evidence type="ECO:0000256" key="3">
    <source>
        <dbReference type="ARBA" id="ARBA00022806"/>
    </source>
</evidence>
<dbReference type="InterPro" id="IPR038718">
    <property type="entry name" value="SNF2-like_sf"/>
</dbReference>